<accession>A0ABY7CKB1</accession>
<organism evidence="1 2">
    <name type="scientific">Puccinia triticina</name>
    <dbReference type="NCBI Taxonomy" id="208348"/>
    <lineage>
        <taxon>Eukaryota</taxon>
        <taxon>Fungi</taxon>
        <taxon>Dikarya</taxon>
        <taxon>Basidiomycota</taxon>
        <taxon>Pucciniomycotina</taxon>
        <taxon>Pucciniomycetes</taxon>
        <taxon>Pucciniales</taxon>
        <taxon>Pucciniaceae</taxon>
        <taxon>Puccinia</taxon>
    </lineage>
</organism>
<evidence type="ECO:0000313" key="1">
    <source>
        <dbReference type="EMBL" id="WAQ85353.1"/>
    </source>
</evidence>
<reference evidence="1" key="1">
    <citation type="submission" date="2022-10" db="EMBL/GenBank/DDBJ databases">
        <title>Puccinia triticina Genome sequencing and assembly.</title>
        <authorList>
            <person name="Li C."/>
        </authorList>
    </citation>
    <scope>NUCLEOTIDE SEQUENCE</scope>
    <source>
        <strain evidence="1">Pt15</strain>
    </source>
</reference>
<dbReference type="RefSeq" id="XP_053020908.1">
    <property type="nucleotide sequence ID" value="XM_053169741.1"/>
</dbReference>
<dbReference type="Proteomes" id="UP001164743">
    <property type="component" value="Chromosome 5A"/>
</dbReference>
<name>A0ABY7CKB1_9BASI</name>
<protein>
    <submittedName>
        <fullName evidence="1">Uncharacterized protein</fullName>
    </submittedName>
</protein>
<sequence length="66" mass="7052">MPSTHQSTSTLKLGALATWKNDVADAIPAASIFAYPIEPLSYVPASSLLDVGHIDFGKSAPYFQSR</sequence>
<keyword evidence="2" id="KW-1185">Reference proteome</keyword>
<proteinExistence type="predicted"/>
<dbReference type="EMBL" id="CP110425">
    <property type="protein sequence ID" value="WAQ85353.1"/>
    <property type="molecule type" value="Genomic_DNA"/>
</dbReference>
<evidence type="ECO:0000313" key="2">
    <source>
        <dbReference type="Proteomes" id="UP001164743"/>
    </source>
</evidence>
<gene>
    <name evidence="1" type="ORF">PtA15_5A928</name>
</gene>
<dbReference type="GeneID" id="77810636"/>